<evidence type="ECO:0000256" key="6">
    <source>
        <dbReference type="ARBA" id="ARBA00022490"/>
    </source>
</evidence>
<comment type="subcellular location">
    <subcellularLocation>
        <location evidence="3">Cytoplasm</location>
    </subcellularLocation>
    <subcellularLocation>
        <location evidence="2">Nucleus</location>
    </subcellularLocation>
</comment>
<reference evidence="10 11" key="1">
    <citation type="submission" date="2015-01" db="EMBL/GenBank/DDBJ databases">
        <title>The Genome Sequence of Cladophialophora immunda CBS83496.</title>
        <authorList>
            <consortium name="The Broad Institute Genomics Platform"/>
            <person name="Cuomo C."/>
            <person name="de Hoog S."/>
            <person name="Gorbushina A."/>
            <person name="Stielow B."/>
            <person name="Teixiera M."/>
            <person name="Abouelleil A."/>
            <person name="Chapman S.B."/>
            <person name="Priest M."/>
            <person name="Young S.K."/>
            <person name="Wortman J."/>
            <person name="Nusbaum C."/>
            <person name="Birren B."/>
        </authorList>
    </citation>
    <scope>NUCLEOTIDE SEQUENCE [LARGE SCALE GENOMIC DNA]</scope>
    <source>
        <strain evidence="10 11">CBS 83496</strain>
    </source>
</reference>
<evidence type="ECO:0000256" key="2">
    <source>
        <dbReference type="ARBA" id="ARBA00004123"/>
    </source>
</evidence>
<proteinExistence type="inferred from homology"/>
<dbReference type="GeneID" id="27350716"/>
<accession>A0A0D2BW69</accession>
<dbReference type="VEuPathDB" id="FungiDB:PV07_11522"/>
<dbReference type="InterPro" id="IPR028094">
    <property type="entry name" value="RTC4_C"/>
</dbReference>
<evidence type="ECO:0000256" key="8">
    <source>
        <dbReference type="SAM" id="MobiDB-lite"/>
    </source>
</evidence>
<feature type="domain" description="Restriction of telomere capping protein 4 C-terminal" evidence="9">
    <location>
        <begin position="385"/>
        <end position="510"/>
    </location>
</feature>
<keyword evidence="11" id="KW-1185">Reference proteome</keyword>
<dbReference type="PANTHER" id="PTHR41391:SF1">
    <property type="entry name" value="RESTRICTION OF TELOMERE CAPPING PROTEIN 4"/>
    <property type="match status" value="1"/>
</dbReference>
<evidence type="ECO:0000256" key="5">
    <source>
        <dbReference type="ARBA" id="ARBA00015162"/>
    </source>
</evidence>
<feature type="compositionally biased region" description="Low complexity" evidence="8">
    <location>
        <begin position="109"/>
        <end position="119"/>
    </location>
</feature>
<dbReference type="EMBL" id="KN847046">
    <property type="protein sequence ID" value="KIW23313.1"/>
    <property type="molecule type" value="Genomic_DNA"/>
</dbReference>
<dbReference type="Proteomes" id="UP000054466">
    <property type="component" value="Unassembled WGS sequence"/>
</dbReference>
<comment type="function">
    <text evidence="1">May be involved in a process influencing telomere capping.</text>
</comment>
<sequence>MRVFTSTSHELTCEWPRSGDGNVMNRPNASYSRTYLTRENYRGATLLRSIRGEESRRQLPSSMMKTDVREDESLIYAPPDSSSSDEDDQLARKPPTQSKSKTPKPPSPSTKRAASTAASNRPKRQKLKDEPALDTLKALEDSTLSDPFPGWTSSGSQKRKPSKNYANRKFFQKLEPIESMTEPGAKGTGFVSYAEVEEHEEKASKTTFIRVAEVPALPVAKGKTKAGQKMTIPSLPTGASESKRAEIQIPELLDFSSSGGTDHLASFDVDSPRGEGRERSGSTSSLSSVDDMFLLVHNDEFKVEPEPRSAGVCCPVCQRPVRDTMSVFVPDNLRTMPFQQQQKFCSQHRLADARGQWEDRGYPKLDWEKLETFRIPKKTQELGRVISRESSSYYLDQLDAKIKAAKGNRRTIRNYLNEGLIDIAKPGYYGPKGARIIVQAITESLSKTLNKALQSDPALRAAGVGAYVSAVLVPELTLQLVMEDMKLPTAKEGRKVLDESTDIGVLLNPDDDHVEREHDGEND</sequence>
<dbReference type="GO" id="GO:0005737">
    <property type="term" value="C:cytoplasm"/>
    <property type="evidence" value="ECO:0007669"/>
    <property type="project" value="UniProtKB-SubCell"/>
</dbReference>
<keyword evidence="6" id="KW-0963">Cytoplasm</keyword>
<evidence type="ECO:0000259" key="9">
    <source>
        <dbReference type="SMART" id="SM01312"/>
    </source>
</evidence>
<dbReference type="SMART" id="SM01312">
    <property type="entry name" value="RTC4"/>
    <property type="match status" value="1"/>
</dbReference>
<organism evidence="10 11">
    <name type="scientific">Cladophialophora immunda</name>
    <dbReference type="NCBI Taxonomy" id="569365"/>
    <lineage>
        <taxon>Eukaryota</taxon>
        <taxon>Fungi</taxon>
        <taxon>Dikarya</taxon>
        <taxon>Ascomycota</taxon>
        <taxon>Pezizomycotina</taxon>
        <taxon>Eurotiomycetes</taxon>
        <taxon>Chaetothyriomycetidae</taxon>
        <taxon>Chaetothyriales</taxon>
        <taxon>Herpotrichiellaceae</taxon>
        <taxon>Cladophialophora</taxon>
    </lineage>
</organism>
<evidence type="ECO:0000256" key="4">
    <source>
        <dbReference type="ARBA" id="ARBA00009461"/>
    </source>
</evidence>
<protein>
    <recommendedName>
        <fullName evidence="5">Restriction of telomere capping protein 4</fullName>
    </recommendedName>
</protein>
<dbReference type="RefSeq" id="XP_016243529.1">
    <property type="nucleotide sequence ID" value="XM_016398967.1"/>
</dbReference>
<evidence type="ECO:0000256" key="7">
    <source>
        <dbReference type="ARBA" id="ARBA00023242"/>
    </source>
</evidence>
<dbReference type="Pfam" id="PF14474">
    <property type="entry name" value="RTC4"/>
    <property type="match status" value="1"/>
</dbReference>
<feature type="compositionally biased region" description="Basic and acidic residues" evidence="8">
    <location>
        <begin position="510"/>
        <end position="523"/>
    </location>
</feature>
<feature type="region of interest" description="Disordered" evidence="8">
    <location>
        <begin position="501"/>
        <end position="523"/>
    </location>
</feature>
<dbReference type="AlphaFoldDB" id="A0A0D2BW69"/>
<dbReference type="HOGENOM" id="CLU_532078_0_0_1"/>
<feature type="compositionally biased region" description="Basic and acidic residues" evidence="8">
    <location>
        <begin position="270"/>
        <end position="280"/>
    </location>
</feature>
<keyword evidence="7" id="KW-0539">Nucleus</keyword>
<comment type="similarity">
    <text evidence="4">Belongs to the RTC4 family.</text>
</comment>
<evidence type="ECO:0000256" key="1">
    <source>
        <dbReference type="ARBA" id="ARBA00002738"/>
    </source>
</evidence>
<feature type="region of interest" description="Disordered" evidence="8">
    <location>
        <begin position="51"/>
        <end position="167"/>
    </location>
</feature>
<evidence type="ECO:0000256" key="3">
    <source>
        <dbReference type="ARBA" id="ARBA00004496"/>
    </source>
</evidence>
<feature type="region of interest" description="Disordered" evidence="8">
    <location>
        <begin position="255"/>
        <end position="285"/>
    </location>
</feature>
<evidence type="ECO:0000313" key="11">
    <source>
        <dbReference type="Proteomes" id="UP000054466"/>
    </source>
</evidence>
<dbReference type="OrthoDB" id="128308at2759"/>
<dbReference type="PANTHER" id="PTHR41391">
    <property type="entry name" value="RESTRICTION OF TELOMERE CAPPING PROTEIN 4"/>
    <property type="match status" value="1"/>
</dbReference>
<gene>
    <name evidence="10" type="ORF">PV07_11522</name>
</gene>
<evidence type="ECO:0000313" key="10">
    <source>
        <dbReference type="EMBL" id="KIW23313.1"/>
    </source>
</evidence>
<name>A0A0D2BW69_9EURO</name>
<dbReference type="GO" id="GO:0005634">
    <property type="term" value="C:nucleus"/>
    <property type="evidence" value="ECO:0007669"/>
    <property type="project" value="UniProtKB-SubCell"/>
</dbReference>
<dbReference type="InterPro" id="IPR039024">
    <property type="entry name" value="RTC4"/>
</dbReference>